<accession>A0AAD4R0S5</accession>
<proteinExistence type="predicted"/>
<feature type="region of interest" description="Disordered" evidence="1">
    <location>
        <begin position="1"/>
        <end position="49"/>
    </location>
</feature>
<dbReference type="EMBL" id="JAKKPZ010000013">
    <property type="protein sequence ID" value="KAI1714364.1"/>
    <property type="molecule type" value="Genomic_DNA"/>
</dbReference>
<evidence type="ECO:0000256" key="1">
    <source>
        <dbReference type="SAM" id="MobiDB-lite"/>
    </source>
</evidence>
<evidence type="ECO:0000313" key="2">
    <source>
        <dbReference type="EMBL" id="KAI1714364.1"/>
    </source>
</evidence>
<dbReference type="AlphaFoldDB" id="A0AAD4R0S5"/>
<gene>
    <name evidence="2" type="ORF">DdX_08458</name>
</gene>
<reference evidence="2" key="1">
    <citation type="submission" date="2022-01" db="EMBL/GenBank/DDBJ databases">
        <title>Genome Sequence Resource for Two Populations of Ditylenchus destructor, the Migratory Endoparasitic Phytonematode.</title>
        <authorList>
            <person name="Zhang H."/>
            <person name="Lin R."/>
            <person name="Xie B."/>
        </authorList>
    </citation>
    <scope>NUCLEOTIDE SEQUENCE</scope>
    <source>
        <strain evidence="2">BazhouSP</strain>
    </source>
</reference>
<feature type="compositionally biased region" description="Basic residues" evidence="1">
    <location>
        <begin position="22"/>
        <end position="39"/>
    </location>
</feature>
<evidence type="ECO:0000313" key="3">
    <source>
        <dbReference type="Proteomes" id="UP001201812"/>
    </source>
</evidence>
<dbReference type="Proteomes" id="UP001201812">
    <property type="component" value="Unassembled WGS sequence"/>
</dbReference>
<name>A0AAD4R0S5_9BILA</name>
<sequence length="125" mass="13970">MTPWEPPELEGYSIGLPSGFAARRRPRSSRISGSHKSRQNRSLSARPVPIVLSHRDEAIDVSHARIRAAIRKLAPGPNPGFSGFPEAINPGRIDLCRRDRYQSSCLIETKRLTYHTPGSERLLES</sequence>
<organism evidence="2 3">
    <name type="scientific">Ditylenchus destructor</name>
    <dbReference type="NCBI Taxonomy" id="166010"/>
    <lineage>
        <taxon>Eukaryota</taxon>
        <taxon>Metazoa</taxon>
        <taxon>Ecdysozoa</taxon>
        <taxon>Nematoda</taxon>
        <taxon>Chromadorea</taxon>
        <taxon>Rhabditida</taxon>
        <taxon>Tylenchina</taxon>
        <taxon>Tylenchomorpha</taxon>
        <taxon>Sphaerularioidea</taxon>
        <taxon>Anguinidae</taxon>
        <taxon>Anguininae</taxon>
        <taxon>Ditylenchus</taxon>
    </lineage>
</organism>
<keyword evidence="3" id="KW-1185">Reference proteome</keyword>
<comment type="caution">
    <text evidence="2">The sequence shown here is derived from an EMBL/GenBank/DDBJ whole genome shotgun (WGS) entry which is preliminary data.</text>
</comment>
<protein>
    <submittedName>
        <fullName evidence="2">Uncharacterized protein</fullName>
    </submittedName>
</protein>